<dbReference type="AlphaFoldDB" id="A0A9C7USY4"/>
<gene>
    <name evidence="5" type="ORF">GpartN1_g6440.t1</name>
</gene>
<dbReference type="Pfam" id="PF00534">
    <property type="entry name" value="Glycos_transf_1"/>
    <property type="match status" value="1"/>
</dbReference>
<feature type="domain" description="Glycosyltransferase subfamily 4-like N-terminal" evidence="4">
    <location>
        <begin position="50"/>
        <end position="216"/>
    </location>
</feature>
<reference evidence="5" key="2">
    <citation type="submission" date="2022-01" db="EMBL/GenBank/DDBJ databases">
        <authorList>
            <person name="Hirooka S."/>
            <person name="Miyagishima S.Y."/>
        </authorList>
    </citation>
    <scope>NUCLEOTIDE SEQUENCE</scope>
    <source>
        <strain evidence="5">NBRC 102759</strain>
    </source>
</reference>
<dbReference type="OrthoDB" id="443318at2759"/>
<keyword evidence="2" id="KW-0812">Transmembrane</keyword>
<sequence length="445" mass="51120">MQQLQEHHKNLLREETVALSSYGTEDLNLCKTLPRKVVMIVEPTPFTHISGYSNRFRETLKYLKQAGDDVLVIVPDNSFDAPQEIYGFPIISIRGFRFFLYPKITLSFGLFGGIFSAFRRFRPDIVHVSTPGFISFAVLFYVWLLRIPLILSYHTHLPVYARTYGLALLERFSWRLISFVHNKADLSITVSPQLCQELADHGIKRIDCWRKAVDTETFHPQFRSEAMRLRLTDGHPDCVLLIYVGRLGAEKNLTCLRTLIETVPNVRLALIGDGPFAKYLRKYFAGTRTHFTGQLRGKELSEAFASGDIFVMPSESETMGFVVMEAMASGVPVIGAAAGGIPHLIQHRVTGYLYTPGDIDQLSSLVEQLVNNPWLRKEMSIQARKETERWDWYSATAVLRNVQYTQAMENFQQKEKGRKIWNAIQKVILFWWRRSSRLYESILGR</sequence>
<dbReference type="InterPro" id="IPR001296">
    <property type="entry name" value="Glyco_trans_1"/>
</dbReference>
<feature type="domain" description="Glycosyl transferase family 1" evidence="3">
    <location>
        <begin position="240"/>
        <end position="385"/>
    </location>
</feature>
<evidence type="ECO:0000313" key="6">
    <source>
        <dbReference type="Proteomes" id="UP001061958"/>
    </source>
</evidence>
<dbReference type="InterPro" id="IPR028098">
    <property type="entry name" value="Glyco_trans_4-like_N"/>
</dbReference>
<dbReference type="SUPFAM" id="SSF53756">
    <property type="entry name" value="UDP-Glycosyltransferase/glycogen phosphorylase"/>
    <property type="match status" value="1"/>
</dbReference>
<dbReference type="GO" id="GO:0016757">
    <property type="term" value="F:glycosyltransferase activity"/>
    <property type="evidence" value="ECO:0007669"/>
    <property type="project" value="UniProtKB-KW"/>
</dbReference>
<evidence type="ECO:0000259" key="3">
    <source>
        <dbReference type="Pfam" id="PF00534"/>
    </source>
</evidence>
<dbReference type="PANTHER" id="PTHR45947">
    <property type="entry name" value="SULFOQUINOVOSYL TRANSFERASE SQD2"/>
    <property type="match status" value="1"/>
</dbReference>
<comment type="caution">
    <text evidence="5">The sequence shown here is derived from an EMBL/GenBank/DDBJ whole genome shotgun (WGS) entry which is preliminary data.</text>
</comment>
<evidence type="ECO:0000259" key="4">
    <source>
        <dbReference type="Pfam" id="PF13439"/>
    </source>
</evidence>
<keyword evidence="1" id="KW-0808">Transferase</keyword>
<accession>A0A9C7USY4</accession>
<keyword evidence="2" id="KW-1133">Transmembrane helix</keyword>
<dbReference type="EMBL" id="BQMJ01000058">
    <property type="protein sequence ID" value="GJQ14649.1"/>
    <property type="molecule type" value="Genomic_DNA"/>
</dbReference>
<name>A0A9C7USY4_9RHOD</name>
<organism evidence="5 6">
    <name type="scientific">Galdieria partita</name>
    <dbReference type="NCBI Taxonomy" id="83374"/>
    <lineage>
        <taxon>Eukaryota</taxon>
        <taxon>Rhodophyta</taxon>
        <taxon>Bangiophyceae</taxon>
        <taxon>Galdieriales</taxon>
        <taxon>Galdieriaceae</taxon>
        <taxon>Galdieria</taxon>
    </lineage>
</organism>
<proteinExistence type="predicted"/>
<dbReference type="Proteomes" id="UP001061958">
    <property type="component" value="Unassembled WGS sequence"/>
</dbReference>
<evidence type="ECO:0000256" key="2">
    <source>
        <dbReference type="SAM" id="Phobius"/>
    </source>
</evidence>
<protein>
    <submittedName>
        <fullName evidence="5">Uncharacterized protein</fullName>
    </submittedName>
</protein>
<evidence type="ECO:0000256" key="1">
    <source>
        <dbReference type="ARBA" id="ARBA00022676"/>
    </source>
</evidence>
<reference evidence="5" key="1">
    <citation type="journal article" date="2022" name="Proc. Natl. Acad. Sci. U.S.A.">
        <title>Life cycle and functional genomics of the unicellular red alga Galdieria for elucidating algal and plant evolution and industrial use.</title>
        <authorList>
            <person name="Hirooka S."/>
            <person name="Itabashi T."/>
            <person name="Ichinose T.M."/>
            <person name="Onuma R."/>
            <person name="Fujiwara T."/>
            <person name="Yamashita S."/>
            <person name="Jong L.W."/>
            <person name="Tomita R."/>
            <person name="Iwane A.H."/>
            <person name="Miyagishima S.Y."/>
        </authorList>
    </citation>
    <scope>NUCLEOTIDE SEQUENCE</scope>
    <source>
        <strain evidence="5">NBRC 102759</strain>
    </source>
</reference>
<feature type="transmembrane region" description="Helical" evidence="2">
    <location>
        <begin position="125"/>
        <end position="144"/>
    </location>
</feature>
<dbReference type="Gene3D" id="3.40.50.2000">
    <property type="entry name" value="Glycogen Phosphorylase B"/>
    <property type="match status" value="2"/>
</dbReference>
<keyword evidence="6" id="KW-1185">Reference proteome</keyword>
<keyword evidence="1" id="KW-0328">Glycosyltransferase</keyword>
<dbReference type="Pfam" id="PF13439">
    <property type="entry name" value="Glyco_transf_4"/>
    <property type="match status" value="1"/>
</dbReference>
<dbReference type="InterPro" id="IPR050194">
    <property type="entry name" value="Glycosyltransferase_grp1"/>
</dbReference>
<feature type="transmembrane region" description="Helical" evidence="2">
    <location>
        <begin position="98"/>
        <end position="119"/>
    </location>
</feature>
<evidence type="ECO:0000313" key="5">
    <source>
        <dbReference type="EMBL" id="GJQ14649.1"/>
    </source>
</evidence>
<keyword evidence="2" id="KW-0472">Membrane</keyword>
<dbReference type="CDD" id="cd03814">
    <property type="entry name" value="GT4-like"/>
    <property type="match status" value="1"/>
</dbReference>
<dbReference type="PANTHER" id="PTHR45947:SF3">
    <property type="entry name" value="SULFOQUINOVOSYL TRANSFERASE SQD2"/>
    <property type="match status" value="1"/>
</dbReference>